<dbReference type="InterPro" id="IPR039782">
    <property type="entry name" value="VPS13B"/>
</dbReference>
<accession>A0A2G8K7I8</accession>
<dbReference type="STRING" id="307972.A0A2G8K7I8"/>
<dbReference type="OrthoDB" id="445152at2759"/>
<dbReference type="PANTHER" id="PTHR12517">
    <property type="entry name" value="VACUOLAR PROTEIN SORTING-ASSOCIATED PROTEIN 13B"/>
    <property type="match status" value="1"/>
</dbReference>
<dbReference type="AlphaFoldDB" id="A0A2G8K7I8"/>
<evidence type="ECO:0000313" key="2">
    <source>
        <dbReference type="EMBL" id="PIK43935.1"/>
    </source>
</evidence>
<keyword evidence="3" id="KW-1185">Reference proteome</keyword>
<evidence type="ECO:0000256" key="1">
    <source>
        <dbReference type="SAM" id="MobiDB-lite"/>
    </source>
</evidence>
<sequence length="275" mass="30725">MEDRQYQLDVSNLGLFTASWRDITRVTEEEKRNTDPEIVASQNPALEWNTSPPKQDESIVHMNPVVQEFSICCIAAPAITVNRSNADKSSSKPVIVCGHSVEANIASDLCLYLSLGNITMAQNLSARNFGALTDCFPFQTRGEEPSQPPPRHTKHRHSRADSGFDSDVSHRSHDYQPDIFRPPSTTMDFPPARVAKVTKQKYKTLSIKQPTKTSSQARKIIPFDLLLTGREISIFLYSHGENKDEVCPFLFSELSQPSFAASVSKRKTETRAVAV</sequence>
<protein>
    <submittedName>
        <fullName evidence="2">Putative vacuolar protein sorting-associated protein 13B-like</fullName>
    </submittedName>
</protein>
<name>A0A2G8K7I8_STIJA</name>
<gene>
    <name evidence="2" type="ORF">BSL78_19200</name>
</gene>
<dbReference type="EMBL" id="MRZV01000813">
    <property type="protein sequence ID" value="PIK43935.1"/>
    <property type="molecule type" value="Genomic_DNA"/>
</dbReference>
<comment type="caution">
    <text evidence="2">The sequence shown here is derived from an EMBL/GenBank/DDBJ whole genome shotgun (WGS) entry which is preliminary data.</text>
</comment>
<dbReference type="Proteomes" id="UP000230750">
    <property type="component" value="Unassembled WGS sequence"/>
</dbReference>
<organism evidence="2 3">
    <name type="scientific">Stichopus japonicus</name>
    <name type="common">Sea cucumber</name>
    <dbReference type="NCBI Taxonomy" id="307972"/>
    <lineage>
        <taxon>Eukaryota</taxon>
        <taxon>Metazoa</taxon>
        <taxon>Echinodermata</taxon>
        <taxon>Eleutherozoa</taxon>
        <taxon>Echinozoa</taxon>
        <taxon>Holothuroidea</taxon>
        <taxon>Aspidochirotacea</taxon>
        <taxon>Aspidochirotida</taxon>
        <taxon>Stichopodidae</taxon>
        <taxon>Apostichopus</taxon>
    </lineage>
</organism>
<proteinExistence type="predicted"/>
<feature type="region of interest" description="Disordered" evidence="1">
    <location>
        <begin position="139"/>
        <end position="187"/>
    </location>
</feature>
<dbReference type="PANTHER" id="PTHR12517:SF0">
    <property type="entry name" value="INTERMEMBRANE LIPID TRANSFER PROTEIN VPS13B"/>
    <property type="match status" value="1"/>
</dbReference>
<feature type="compositionally biased region" description="Basic and acidic residues" evidence="1">
    <location>
        <begin position="159"/>
        <end position="176"/>
    </location>
</feature>
<evidence type="ECO:0000313" key="3">
    <source>
        <dbReference type="Proteomes" id="UP000230750"/>
    </source>
</evidence>
<reference evidence="2 3" key="1">
    <citation type="journal article" date="2017" name="PLoS Biol.">
        <title>The sea cucumber genome provides insights into morphological evolution and visceral regeneration.</title>
        <authorList>
            <person name="Zhang X."/>
            <person name="Sun L."/>
            <person name="Yuan J."/>
            <person name="Sun Y."/>
            <person name="Gao Y."/>
            <person name="Zhang L."/>
            <person name="Li S."/>
            <person name="Dai H."/>
            <person name="Hamel J.F."/>
            <person name="Liu C."/>
            <person name="Yu Y."/>
            <person name="Liu S."/>
            <person name="Lin W."/>
            <person name="Guo K."/>
            <person name="Jin S."/>
            <person name="Xu P."/>
            <person name="Storey K.B."/>
            <person name="Huan P."/>
            <person name="Zhang T."/>
            <person name="Zhou Y."/>
            <person name="Zhang J."/>
            <person name="Lin C."/>
            <person name="Li X."/>
            <person name="Xing L."/>
            <person name="Huo D."/>
            <person name="Sun M."/>
            <person name="Wang L."/>
            <person name="Mercier A."/>
            <person name="Li F."/>
            <person name="Yang H."/>
            <person name="Xiang J."/>
        </authorList>
    </citation>
    <scope>NUCLEOTIDE SEQUENCE [LARGE SCALE GENOMIC DNA]</scope>
    <source>
        <strain evidence="2">Shaxun</strain>
        <tissue evidence="2">Muscle</tissue>
    </source>
</reference>